<evidence type="ECO:0000313" key="5">
    <source>
        <dbReference type="Proteomes" id="UP001618531"/>
    </source>
</evidence>
<name>A0ABW8HQX6_9BACL</name>
<gene>
    <name evidence="4" type="ORF">ACINKY_07570</name>
</gene>
<proteinExistence type="inferred from homology"/>
<keyword evidence="2 4" id="KW-0378">Hydrolase</keyword>
<sequence length="183" mass="20795">MTTALLMVDIQKDYFKGGRNELFNSDQAVMHAREALTLFRNKNLPIVHIQCILLDENATFFLPDTDGIKIHAQVQPRSDEKVIVKHTPDSFFQTELHQHLESIKVTRLVICGMMSHICIDSTVRTAHRLGFEVILLSEACATKDLIWNNTLIPAKTVHDTFMASLQDTFAQVMNINSLFIKTV</sequence>
<dbReference type="EC" id="3.-.-.-" evidence="4"/>
<keyword evidence="5" id="KW-1185">Reference proteome</keyword>
<evidence type="ECO:0000313" key="4">
    <source>
        <dbReference type="EMBL" id="MFK0522059.1"/>
    </source>
</evidence>
<accession>A0ABW8HQX6</accession>
<dbReference type="CDD" id="cd01014">
    <property type="entry name" value="nicotinamidase_related"/>
    <property type="match status" value="1"/>
</dbReference>
<protein>
    <submittedName>
        <fullName evidence="4">Cysteine hydrolase family protein</fullName>
        <ecNumber evidence="4">3.-.-.-</ecNumber>
    </submittedName>
</protein>
<dbReference type="Gene3D" id="3.40.50.850">
    <property type="entry name" value="Isochorismatase-like"/>
    <property type="match status" value="1"/>
</dbReference>
<feature type="domain" description="Isochorismatase-like" evidence="3">
    <location>
        <begin position="3"/>
        <end position="175"/>
    </location>
</feature>
<dbReference type="Proteomes" id="UP001618531">
    <property type="component" value="Unassembled WGS sequence"/>
</dbReference>
<dbReference type="SUPFAM" id="SSF52499">
    <property type="entry name" value="Isochorismatase-like hydrolases"/>
    <property type="match status" value="1"/>
</dbReference>
<dbReference type="EMBL" id="JBIYSL010000001">
    <property type="protein sequence ID" value="MFK0522059.1"/>
    <property type="molecule type" value="Genomic_DNA"/>
</dbReference>
<dbReference type="InterPro" id="IPR050272">
    <property type="entry name" value="Isochorismatase-like_hydrls"/>
</dbReference>
<dbReference type="PANTHER" id="PTHR43540">
    <property type="entry name" value="PEROXYUREIDOACRYLATE/UREIDOACRYLATE AMIDOHYDROLASE-RELATED"/>
    <property type="match status" value="1"/>
</dbReference>
<evidence type="ECO:0000256" key="1">
    <source>
        <dbReference type="ARBA" id="ARBA00006336"/>
    </source>
</evidence>
<dbReference type="InterPro" id="IPR036380">
    <property type="entry name" value="Isochorismatase-like_sf"/>
</dbReference>
<dbReference type="GO" id="GO:0016787">
    <property type="term" value="F:hydrolase activity"/>
    <property type="evidence" value="ECO:0007669"/>
    <property type="project" value="UniProtKB-KW"/>
</dbReference>
<dbReference type="InterPro" id="IPR000868">
    <property type="entry name" value="Isochorismatase-like_dom"/>
</dbReference>
<evidence type="ECO:0000256" key="2">
    <source>
        <dbReference type="ARBA" id="ARBA00022801"/>
    </source>
</evidence>
<dbReference type="PANTHER" id="PTHR43540:SF1">
    <property type="entry name" value="ISOCHORISMATASE HYDROLASE"/>
    <property type="match status" value="1"/>
</dbReference>
<comment type="caution">
    <text evidence="4">The sequence shown here is derived from an EMBL/GenBank/DDBJ whole genome shotgun (WGS) entry which is preliminary data.</text>
</comment>
<dbReference type="RefSeq" id="WP_402872972.1">
    <property type="nucleotide sequence ID" value="NZ_JBIYSL010000001.1"/>
</dbReference>
<evidence type="ECO:0000259" key="3">
    <source>
        <dbReference type="Pfam" id="PF00857"/>
    </source>
</evidence>
<organism evidence="4 5">
    <name type="scientific">Paenibacillus illinoisensis</name>
    <dbReference type="NCBI Taxonomy" id="59845"/>
    <lineage>
        <taxon>Bacteria</taxon>
        <taxon>Bacillati</taxon>
        <taxon>Bacillota</taxon>
        <taxon>Bacilli</taxon>
        <taxon>Bacillales</taxon>
        <taxon>Paenibacillaceae</taxon>
        <taxon>Paenibacillus</taxon>
    </lineage>
</organism>
<dbReference type="Pfam" id="PF00857">
    <property type="entry name" value="Isochorismatase"/>
    <property type="match status" value="1"/>
</dbReference>
<reference evidence="4 5" key="1">
    <citation type="submission" date="2024-11" db="EMBL/GenBank/DDBJ databases">
        <title>Identification and Characterization of a Novel Fosfomycin Bacillithiol Transferase FosB8 in Paenibacillus illinoisensis.</title>
        <authorList>
            <person name="Lu W."/>
        </authorList>
    </citation>
    <scope>NUCLEOTIDE SEQUENCE [LARGE SCALE GENOMIC DNA]</scope>
    <source>
        <strain evidence="4 5">WP77</strain>
    </source>
</reference>
<comment type="similarity">
    <text evidence="1">Belongs to the isochorismatase family.</text>
</comment>